<evidence type="ECO:0000256" key="6">
    <source>
        <dbReference type="ARBA" id="ARBA00023136"/>
    </source>
</evidence>
<proteinExistence type="inferred from homology"/>
<evidence type="ECO:0000256" key="7">
    <source>
        <dbReference type="ARBA" id="ARBA00023177"/>
    </source>
</evidence>
<evidence type="ECO:0000256" key="4">
    <source>
        <dbReference type="ARBA" id="ARBA00022692"/>
    </source>
</evidence>
<keyword evidence="4 9" id="KW-0812">Transmembrane</keyword>
<feature type="transmembrane region" description="Helical" evidence="9">
    <location>
        <begin position="134"/>
        <end position="155"/>
    </location>
</feature>
<feature type="transmembrane region" description="Helical" evidence="9">
    <location>
        <begin position="276"/>
        <end position="292"/>
    </location>
</feature>
<sequence>MDSGSTAWMLMAATLVVVLTPAVALFYGGMVRAKSVLNMLMLSIGAGMMTTLVWGIWGWSIAFGGKDIGGIFGDPTTGFLLKDVVTAKDGLFTSVDLKNALYPRIIDVGFQGALAMFAVTLITGALAERVKFSTWIVFVGLWVTFDYAPLAHMVFNHGLLAADGPISNALGAPLRDFAGGSVVQLNAAIAALVIVLIIGGRKGFGERLAGPHNLPMSLLGASLLFLGWLGLNTGSAFGATGTAGYAWVTTALAACASLLGWMVTQKIRAGHYTARGAAYGLMAGLVVISPAAPSVAPLWAIVMGLIAGVVCCYTCTLKYSLKYDDTLNVVGVNGVAALLGMLLLGFFATGTGLFYGGGYKQLLVQLVVSLIVMVYSAVVTGIIAFALEKVLGWRLSEAQEEAGVDISAQGERAYQLTNKFE</sequence>
<dbReference type="Gene3D" id="1.10.3430.10">
    <property type="entry name" value="Ammonium transporter AmtB like domains"/>
    <property type="match status" value="1"/>
</dbReference>
<feature type="transmembrane region" description="Helical" evidence="9">
    <location>
        <begin position="298"/>
        <end position="317"/>
    </location>
</feature>
<feature type="transmembrane region" description="Helical" evidence="9">
    <location>
        <begin position="39"/>
        <end position="57"/>
    </location>
</feature>
<dbReference type="AlphaFoldDB" id="A0A261EQX8"/>
<feature type="domain" description="Ammonium transporter AmtB-like" evidence="10">
    <location>
        <begin position="7"/>
        <end position="414"/>
    </location>
</feature>
<keyword evidence="5 9" id="KW-1133">Transmembrane helix</keyword>
<accession>A0A261EQX8</accession>
<reference evidence="11 12" key="1">
    <citation type="journal article" date="2017" name="BMC Genomics">
        <title>Comparative genomic and phylogenomic analyses of the Bifidobacteriaceae family.</title>
        <authorList>
            <person name="Lugli G.A."/>
            <person name="Milani C."/>
            <person name="Turroni F."/>
            <person name="Duranti S."/>
            <person name="Mancabelli L."/>
            <person name="Mangifesta M."/>
            <person name="Ferrario C."/>
            <person name="Modesto M."/>
            <person name="Mattarelli P."/>
            <person name="Jiri K."/>
            <person name="van Sinderen D."/>
            <person name="Ventura M."/>
        </authorList>
    </citation>
    <scope>NUCLEOTIDE SEQUENCE [LARGE SCALE GENOMIC DNA]</scope>
    <source>
        <strain evidence="11 12">DSM 22924</strain>
    </source>
</reference>
<keyword evidence="3" id="KW-0813">Transport</keyword>
<dbReference type="OrthoDB" id="9814202at2"/>
<name>A0A261EQX8_9BIFI</name>
<dbReference type="EMBL" id="MWWS01000005">
    <property type="protein sequence ID" value="OZG49263.1"/>
    <property type="molecule type" value="Genomic_DNA"/>
</dbReference>
<feature type="transmembrane region" description="Helical" evidence="9">
    <location>
        <begin position="177"/>
        <end position="198"/>
    </location>
</feature>
<evidence type="ECO:0000256" key="5">
    <source>
        <dbReference type="ARBA" id="ARBA00022989"/>
    </source>
</evidence>
<dbReference type="Proteomes" id="UP000216004">
    <property type="component" value="Unassembled WGS sequence"/>
</dbReference>
<evidence type="ECO:0000313" key="11">
    <source>
        <dbReference type="EMBL" id="OZG49263.1"/>
    </source>
</evidence>
<keyword evidence="6 9" id="KW-0472">Membrane</keyword>
<dbReference type="PANTHER" id="PTHR43029">
    <property type="entry name" value="AMMONIUM TRANSPORTER MEP2"/>
    <property type="match status" value="1"/>
</dbReference>
<dbReference type="SUPFAM" id="SSF111352">
    <property type="entry name" value="Ammonium transporter"/>
    <property type="match status" value="1"/>
</dbReference>
<comment type="similarity">
    <text evidence="2">Belongs to the ammonia transporter channel (TC 1.A.11.2) family.</text>
</comment>
<feature type="transmembrane region" description="Helical" evidence="9">
    <location>
        <begin position="218"/>
        <end position="239"/>
    </location>
</feature>
<protein>
    <recommendedName>
        <fullName evidence="8">Ammonium transporter</fullName>
    </recommendedName>
</protein>
<organism evidence="11 12">
    <name type="scientific">Bombiscardovia coagulans</name>
    <dbReference type="NCBI Taxonomy" id="686666"/>
    <lineage>
        <taxon>Bacteria</taxon>
        <taxon>Bacillati</taxon>
        <taxon>Actinomycetota</taxon>
        <taxon>Actinomycetes</taxon>
        <taxon>Bifidobacteriales</taxon>
        <taxon>Bifidobacteriaceae</taxon>
        <taxon>Bombiscardovia</taxon>
    </lineage>
</organism>
<evidence type="ECO:0000256" key="3">
    <source>
        <dbReference type="ARBA" id="ARBA00022448"/>
    </source>
</evidence>
<dbReference type="PANTHER" id="PTHR43029:SF10">
    <property type="entry name" value="AMMONIUM TRANSPORTER MEP2"/>
    <property type="match status" value="1"/>
</dbReference>
<dbReference type="InterPro" id="IPR001905">
    <property type="entry name" value="Ammonium_transpt"/>
</dbReference>
<dbReference type="InterPro" id="IPR018047">
    <property type="entry name" value="Ammonium_transpt_CS"/>
</dbReference>
<evidence type="ECO:0000256" key="2">
    <source>
        <dbReference type="ARBA" id="ARBA00005887"/>
    </source>
</evidence>
<gene>
    <name evidence="11" type="ORF">BOCO_1072</name>
</gene>
<evidence type="ECO:0000256" key="8">
    <source>
        <dbReference type="ARBA" id="ARBA00050025"/>
    </source>
</evidence>
<feature type="transmembrane region" description="Helical" evidence="9">
    <location>
        <begin position="6"/>
        <end position="27"/>
    </location>
</feature>
<dbReference type="GO" id="GO:0005886">
    <property type="term" value="C:plasma membrane"/>
    <property type="evidence" value="ECO:0007669"/>
    <property type="project" value="TreeGrafter"/>
</dbReference>
<evidence type="ECO:0000313" key="12">
    <source>
        <dbReference type="Proteomes" id="UP000216004"/>
    </source>
</evidence>
<feature type="transmembrane region" description="Helical" evidence="9">
    <location>
        <begin position="108"/>
        <end position="127"/>
    </location>
</feature>
<dbReference type="GO" id="GO:0008519">
    <property type="term" value="F:ammonium channel activity"/>
    <property type="evidence" value="ECO:0007669"/>
    <property type="project" value="InterPro"/>
</dbReference>
<dbReference type="Pfam" id="PF00909">
    <property type="entry name" value="Ammonium_transp"/>
    <property type="match status" value="1"/>
</dbReference>
<evidence type="ECO:0000259" key="10">
    <source>
        <dbReference type="Pfam" id="PF00909"/>
    </source>
</evidence>
<evidence type="ECO:0000256" key="9">
    <source>
        <dbReference type="SAM" id="Phobius"/>
    </source>
</evidence>
<evidence type="ECO:0000256" key="1">
    <source>
        <dbReference type="ARBA" id="ARBA00004141"/>
    </source>
</evidence>
<keyword evidence="7" id="KW-0924">Ammonia transport</keyword>
<dbReference type="InterPro" id="IPR024041">
    <property type="entry name" value="NH4_transpt_AmtB-like_dom"/>
</dbReference>
<comment type="subcellular location">
    <subcellularLocation>
        <location evidence="1">Membrane</location>
        <topology evidence="1">Multi-pass membrane protein</topology>
    </subcellularLocation>
</comment>
<dbReference type="InterPro" id="IPR029020">
    <property type="entry name" value="Ammonium/urea_transptr"/>
</dbReference>
<feature type="transmembrane region" description="Helical" evidence="9">
    <location>
        <begin position="362"/>
        <end position="387"/>
    </location>
</feature>
<comment type="caution">
    <text evidence="11">The sequence shown here is derived from an EMBL/GenBank/DDBJ whole genome shotgun (WGS) entry which is preliminary data.</text>
</comment>
<feature type="transmembrane region" description="Helical" evidence="9">
    <location>
        <begin position="329"/>
        <end position="356"/>
    </location>
</feature>
<feature type="transmembrane region" description="Helical" evidence="9">
    <location>
        <begin position="245"/>
        <end position="264"/>
    </location>
</feature>
<keyword evidence="12" id="KW-1185">Reference proteome</keyword>
<dbReference type="PROSITE" id="PS01219">
    <property type="entry name" value="AMMONIUM_TRANSP"/>
    <property type="match status" value="1"/>
</dbReference>